<dbReference type="InterPro" id="IPR024747">
    <property type="entry name" value="Pyridox_Oxase-rel"/>
</dbReference>
<accession>A0ABT8EUD1</accession>
<dbReference type="Proteomes" id="UP001168537">
    <property type="component" value="Unassembled WGS sequence"/>
</dbReference>
<dbReference type="Pfam" id="PF12900">
    <property type="entry name" value="Pyridox_ox_2"/>
    <property type="match status" value="1"/>
</dbReference>
<gene>
    <name evidence="1" type="ORF">QWY29_09735</name>
</gene>
<evidence type="ECO:0000313" key="2">
    <source>
        <dbReference type="Proteomes" id="UP001168537"/>
    </source>
</evidence>
<dbReference type="RefSeq" id="WP_300960528.1">
    <property type="nucleotide sequence ID" value="NZ_JAUHJR010000003.1"/>
</dbReference>
<evidence type="ECO:0000313" key="1">
    <source>
        <dbReference type="EMBL" id="MDN4161628.1"/>
    </source>
</evidence>
<comment type="caution">
    <text evidence="1">The sequence shown here is derived from an EMBL/GenBank/DDBJ whole genome shotgun (WGS) entry which is preliminary data.</text>
</comment>
<reference evidence="1" key="1">
    <citation type="submission" date="2023-06" db="EMBL/GenBank/DDBJ databases">
        <title>Draft genome sequence of Nocardioides sp. SOB72.</title>
        <authorList>
            <person name="Zhang G."/>
        </authorList>
    </citation>
    <scope>NUCLEOTIDE SEQUENCE</scope>
    <source>
        <strain evidence="1">SOB72</strain>
    </source>
</reference>
<organism evidence="1 2">
    <name type="scientific">Nocardioides abyssi</name>
    <dbReference type="NCBI Taxonomy" id="3058370"/>
    <lineage>
        <taxon>Bacteria</taxon>
        <taxon>Bacillati</taxon>
        <taxon>Actinomycetota</taxon>
        <taxon>Actinomycetes</taxon>
        <taxon>Propionibacteriales</taxon>
        <taxon>Nocardioidaceae</taxon>
        <taxon>Nocardioides</taxon>
    </lineage>
</organism>
<name>A0ABT8EUD1_9ACTN</name>
<dbReference type="EMBL" id="JAUHJR010000003">
    <property type="protein sequence ID" value="MDN4161628.1"/>
    <property type="molecule type" value="Genomic_DNA"/>
</dbReference>
<dbReference type="SUPFAM" id="SSF50475">
    <property type="entry name" value="FMN-binding split barrel"/>
    <property type="match status" value="1"/>
</dbReference>
<proteinExistence type="predicted"/>
<dbReference type="InterPro" id="IPR012349">
    <property type="entry name" value="Split_barrel_FMN-bd"/>
</dbReference>
<protein>
    <submittedName>
        <fullName evidence="1">Pyridoxamine 5'-phosphate oxidase family protein</fullName>
    </submittedName>
</protein>
<sequence>MTTTDRHELRDLSVEECWTLLGTRTLGRIAWTTADGPVVLPVNYGLAGETVWIRTSAYSALVREADQSRVAVEVDLVDEATRTGWSVLVRGTAHVRFPRDGRATPPEVETWPAGPRPLWVVVDPREVTGRRLGPAR</sequence>
<keyword evidence="2" id="KW-1185">Reference proteome</keyword>
<dbReference type="Gene3D" id="2.30.110.10">
    <property type="entry name" value="Electron Transport, Fmn-binding Protein, Chain A"/>
    <property type="match status" value="1"/>
</dbReference>